<keyword evidence="1" id="KW-1133">Transmembrane helix</keyword>
<dbReference type="Proteomes" id="UP000032735">
    <property type="component" value="Chromosome"/>
</dbReference>
<keyword evidence="1" id="KW-0812">Transmembrane</keyword>
<evidence type="ECO:0000256" key="1">
    <source>
        <dbReference type="SAM" id="Phobius"/>
    </source>
</evidence>
<keyword evidence="1" id="KW-0472">Membrane</keyword>
<reference evidence="2 3" key="1">
    <citation type="submission" date="2013-07" db="EMBL/GenBank/DDBJ databases">
        <authorList>
            <person name="Genoscope - CEA"/>
        </authorList>
    </citation>
    <scope>NUCLEOTIDE SEQUENCE [LARGE SCALE GENOMIC DNA]</scope>
    <source>
        <strain evidence="2 3">G6</strain>
    </source>
</reference>
<keyword evidence="3" id="KW-1185">Reference proteome</keyword>
<dbReference type="KEGG" id="xpo:XPG1_0051"/>
<dbReference type="HOGENOM" id="CLU_1487733_0_0_6"/>
<dbReference type="EMBL" id="FO704551">
    <property type="protein sequence ID" value="CDG19706.1"/>
    <property type="molecule type" value="Genomic_DNA"/>
</dbReference>
<proteinExistence type="predicted"/>
<gene>
    <name evidence="2" type="ORF">XPG1_0051</name>
</gene>
<sequence length="210" mass="24865">MRSNNVEWIYQWFYRPVWQTLALQQLLIMALLLGFYFWVWQQNRHDIYAFRINIKEQQHNVAHAQQQLVERPPLVEIQQQIQHMTTSLAQNSDLSLPHKNTPPQNTTVLKRLHLPLIRSGSQLMEWKSLKENEQMLWHIMLSLNYEQLLHFLNEVQKLQPPLLIKRITVTPDNGHLTVRLVFSDFSLPEMTLSETAISNTAFPAPVHEEE</sequence>
<feature type="transmembrane region" description="Helical" evidence="1">
    <location>
        <begin position="21"/>
        <end position="40"/>
    </location>
</feature>
<dbReference type="AlphaFoldDB" id="A0A068QYI2"/>
<name>A0A068QYI2_9GAMM</name>
<evidence type="ECO:0000313" key="3">
    <source>
        <dbReference type="Proteomes" id="UP000032735"/>
    </source>
</evidence>
<dbReference type="STRING" id="1354304.XPG1_0051"/>
<evidence type="ECO:0000313" key="2">
    <source>
        <dbReference type="EMBL" id="CDG19706.1"/>
    </source>
</evidence>
<organism evidence="2 3">
    <name type="scientific">Xenorhabdus poinarii G6</name>
    <dbReference type="NCBI Taxonomy" id="1354304"/>
    <lineage>
        <taxon>Bacteria</taxon>
        <taxon>Pseudomonadati</taxon>
        <taxon>Pseudomonadota</taxon>
        <taxon>Gammaproteobacteria</taxon>
        <taxon>Enterobacterales</taxon>
        <taxon>Morganellaceae</taxon>
        <taxon>Xenorhabdus</taxon>
    </lineage>
</organism>
<accession>A0A068QYI2</accession>
<protein>
    <submittedName>
        <fullName evidence="2">Uncharacterized protein</fullName>
    </submittedName>
</protein>
<dbReference type="RefSeq" id="WP_045957299.1">
    <property type="nucleotide sequence ID" value="NZ_FO704551.1"/>
</dbReference>